<protein>
    <submittedName>
        <fullName evidence="1">Uncharacterized protein</fullName>
    </submittedName>
</protein>
<reference evidence="2" key="1">
    <citation type="submission" date="2011-07" db="EMBL/GenBank/DDBJ databases">
        <authorList>
            <consortium name="Caenorhabditis brenneri Sequencing and Analysis Consortium"/>
            <person name="Wilson R.K."/>
        </authorList>
    </citation>
    <scope>NUCLEOTIDE SEQUENCE [LARGE SCALE GENOMIC DNA]</scope>
    <source>
        <strain evidence="2">PB2801</strain>
    </source>
</reference>
<keyword evidence="2" id="KW-1185">Reference proteome</keyword>
<proteinExistence type="predicted"/>
<dbReference type="EMBL" id="GL379850">
    <property type="protein sequence ID" value="EGT55207.1"/>
    <property type="molecule type" value="Genomic_DNA"/>
</dbReference>
<evidence type="ECO:0000313" key="2">
    <source>
        <dbReference type="Proteomes" id="UP000008068"/>
    </source>
</evidence>
<dbReference type="Proteomes" id="UP000008068">
    <property type="component" value="Unassembled WGS sequence"/>
</dbReference>
<evidence type="ECO:0000313" key="1">
    <source>
        <dbReference type="EMBL" id="EGT55207.1"/>
    </source>
</evidence>
<organism evidence="2">
    <name type="scientific">Caenorhabditis brenneri</name>
    <name type="common">Nematode worm</name>
    <dbReference type="NCBI Taxonomy" id="135651"/>
    <lineage>
        <taxon>Eukaryota</taxon>
        <taxon>Metazoa</taxon>
        <taxon>Ecdysozoa</taxon>
        <taxon>Nematoda</taxon>
        <taxon>Chromadorea</taxon>
        <taxon>Rhabditida</taxon>
        <taxon>Rhabditina</taxon>
        <taxon>Rhabditomorpha</taxon>
        <taxon>Rhabditoidea</taxon>
        <taxon>Rhabditidae</taxon>
        <taxon>Peloderinae</taxon>
        <taxon>Caenorhabditis</taxon>
    </lineage>
</organism>
<name>G0N8L5_CAEBE</name>
<accession>G0N8L5</accession>
<sequence>MVGEAEKSVKAEKSASYGLNTPEELKRKLHSIEDELISEQQSYQCLKVTSEETTSQLSMIKKKLEEALVKINYFENLIENAASMIMAIRENANLDTLEGSLEELCSMLLNKAEHSEYRRSTSNWPNGIIEDKDWLLDNFFKSYSPR</sequence>
<dbReference type="InParanoid" id="G0N8L5"/>
<gene>
    <name evidence="1" type="ORF">CAEBREN_30671</name>
</gene>
<dbReference type="HOGENOM" id="CLU_1779098_0_0_1"/>
<dbReference type="AlphaFoldDB" id="G0N8L5"/>